<dbReference type="InterPro" id="IPR002524">
    <property type="entry name" value="Cation_efflux"/>
</dbReference>
<comment type="caution">
    <text evidence="10">The sequence shown here is derived from an EMBL/GenBank/DDBJ whole genome shotgun (WGS) entry which is preliminary data.</text>
</comment>
<feature type="transmembrane region" description="Helical" evidence="8">
    <location>
        <begin position="125"/>
        <end position="149"/>
    </location>
</feature>
<feature type="compositionally biased region" description="Basic and acidic residues" evidence="7">
    <location>
        <begin position="172"/>
        <end position="184"/>
    </location>
</feature>
<protein>
    <submittedName>
        <fullName evidence="10">Cation diffusion facilitator family transporter</fullName>
    </submittedName>
</protein>
<feature type="region of interest" description="Disordered" evidence="7">
    <location>
        <begin position="158"/>
        <end position="184"/>
    </location>
</feature>
<evidence type="ECO:0000256" key="6">
    <source>
        <dbReference type="ARBA" id="ARBA00023136"/>
    </source>
</evidence>
<evidence type="ECO:0000256" key="5">
    <source>
        <dbReference type="ARBA" id="ARBA00023065"/>
    </source>
</evidence>
<evidence type="ECO:0000313" key="11">
    <source>
        <dbReference type="Proteomes" id="UP000255265"/>
    </source>
</evidence>
<dbReference type="PANTHER" id="PTHR45755">
    <property type="match status" value="1"/>
</dbReference>
<dbReference type="Proteomes" id="UP000255265">
    <property type="component" value="Unassembled WGS sequence"/>
</dbReference>
<evidence type="ECO:0000256" key="2">
    <source>
        <dbReference type="ARBA" id="ARBA00022448"/>
    </source>
</evidence>
<keyword evidence="11" id="KW-1185">Reference proteome</keyword>
<evidence type="ECO:0000256" key="1">
    <source>
        <dbReference type="ARBA" id="ARBA00004141"/>
    </source>
</evidence>
<dbReference type="Gene3D" id="1.20.1510.10">
    <property type="entry name" value="Cation efflux protein transmembrane domain"/>
    <property type="match status" value="1"/>
</dbReference>
<evidence type="ECO:0000256" key="4">
    <source>
        <dbReference type="ARBA" id="ARBA00022989"/>
    </source>
</evidence>
<keyword evidence="5" id="KW-0406">Ion transport</keyword>
<keyword evidence="3 8" id="KW-0812">Transmembrane</keyword>
<evidence type="ECO:0000256" key="8">
    <source>
        <dbReference type="SAM" id="Phobius"/>
    </source>
</evidence>
<evidence type="ECO:0000256" key="7">
    <source>
        <dbReference type="SAM" id="MobiDB-lite"/>
    </source>
</evidence>
<dbReference type="NCBIfam" id="TIGR01297">
    <property type="entry name" value="CDF"/>
    <property type="match status" value="1"/>
</dbReference>
<organism evidence="10 11">
    <name type="scientific">Pseudacidovorax intermedius</name>
    <dbReference type="NCBI Taxonomy" id="433924"/>
    <lineage>
        <taxon>Bacteria</taxon>
        <taxon>Pseudomonadati</taxon>
        <taxon>Pseudomonadota</taxon>
        <taxon>Betaproteobacteria</taxon>
        <taxon>Burkholderiales</taxon>
        <taxon>Comamonadaceae</taxon>
        <taxon>Pseudacidovorax</taxon>
    </lineage>
</organism>
<accession>A0A370FJ24</accession>
<dbReference type="Pfam" id="PF01545">
    <property type="entry name" value="Cation_efflux"/>
    <property type="match status" value="1"/>
</dbReference>
<dbReference type="InterPro" id="IPR045316">
    <property type="entry name" value="Msc2-like"/>
</dbReference>
<dbReference type="NCBIfam" id="NF033827">
    <property type="entry name" value="CDF_efflux_DmeF"/>
    <property type="match status" value="1"/>
</dbReference>
<feature type="transmembrane region" description="Helical" evidence="8">
    <location>
        <begin position="28"/>
        <end position="47"/>
    </location>
</feature>
<keyword evidence="2" id="KW-0813">Transport</keyword>
<dbReference type="PANTHER" id="PTHR45755:SF4">
    <property type="entry name" value="ZINC TRANSPORTER 7"/>
    <property type="match status" value="1"/>
</dbReference>
<proteinExistence type="predicted"/>
<dbReference type="AlphaFoldDB" id="A0A370FJ24"/>
<dbReference type="STRING" id="433924.NS331_02190"/>
<keyword evidence="4 8" id="KW-1133">Transmembrane helix</keyword>
<reference evidence="10 11" key="1">
    <citation type="submission" date="2018-07" db="EMBL/GenBank/DDBJ databases">
        <title>Genomic Encyclopedia of Type Strains, Phase IV (KMG-IV): sequencing the most valuable type-strain genomes for metagenomic binning, comparative biology and taxonomic classification.</title>
        <authorList>
            <person name="Goeker M."/>
        </authorList>
    </citation>
    <scope>NUCLEOTIDE SEQUENCE [LARGE SCALE GENOMIC DNA]</scope>
    <source>
        <strain evidence="10 11">DSM 21352</strain>
    </source>
</reference>
<evidence type="ECO:0000313" key="10">
    <source>
        <dbReference type="EMBL" id="RDI27167.1"/>
    </source>
</evidence>
<evidence type="ECO:0000259" key="9">
    <source>
        <dbReference type="Pfam" id="PF01545"/>
    </source>
</evidence>
<dbReference type="EMBL" id="QQAV01000002">
    <property type="protein sequence ID" value="RDI27167.1"/>
    <property type="molecule type" value="Genomic_DNA"/>
</dbReference>
<sequence>MHTHDLSPWQHSHQFDTGNPAAERSTRWVLAITAAAMVMEIAAGWWFNSMALLADGWHMSSHAVAIGVSAFAYTAARRLARDRRFAFGTWKIEVLGGFASAVFLLVVAGLMVFGSLERLWSPEPIHYREAVIVAALGLAVNLLCAWLLAGAHGHDHGHGHGHAHAGHGHGGLGHDHGHGHGHDHHHDLNLRSAYLHVLADAATSVLAIAALLGGWFLGWAWLDPVMGVVGAVLVANWARSLLRQTSAVLLDREMDHPVTEEIREGIETGLADSHTRVADLHVWRVGRGAYACAVTVVTHSPTLDADGVRACFSMHEEIRHSTVEVQRCSV</sequence>
<dbReference type="GO" id="GO:0005385">
    <property type="term" value="F:zinc ion transmembrane transporter activity"/>
    <property type="evidence" value="ECO:0007669"/>
    <property type="project" value="InterPro"/>
</dbReference>
<feature type="domain" description="Cation efflux protein transmembrane" evidence="9">
    <location>
        <begin position="30"/>
        <end position="250"/>
    </location>
</feature>
<dbReference type="OrthoDB" id="271709at2"/>
<dbReference type="SUPFAM" id="SSF161111">
    <property type="entry name" value="Cation efflux protein transmembrane domain-like"/>
    <property type="match status" value="1"/>
</dbReference>
<dbReference type="GO" id="GO:0016020">
    <property type="term" value="C:membrane"/>
    <property type="evidence" value="ECO:0007669"/>
    <property type="project" value="UniProtKB-SubCell"/>
</dbReference>
<keyword evidence="6 8" id="KW-0472">Membrane</keyword>
<feature type="transmembrane region" description="Helical" evidence="8">
    <location>
        <begin position="193"/>
        <end position="218"/>
    </location>
</feature>
<feature type="transmembrane region" description="Helical" evidence="8">
    <location>
        <begin position="59"/>
        <end position="80"/>
    </location>
</feature>
<gene>
    <name evidence="10" type="ORF">DFR41_102201</name>
</gene>
<evidence type="ECO:0000256" key="3">
    <source>
        <dbReference type="ARBA" id="ARBA00022692"/>
    </source>
</evidence>
<dbReference type="RefSeq" id="WP_017761356.1">
    <property type="nucleotide sequence ID" value="NZ_QQAV01000002.1"/>
</dbReference>
<comment type="subcellular location">
    <subcellularLocation>
        <location evidence="1">Membrane</location>
        <topology evidence="1">Multi-pass membrane protein</topology>
    </subcellularLocation>
</comment>
<dbReference type="GO" id="GO:0006882">
    <property type="term" value="P:intracellular zinc ion homeostasis"/>
    <property type="evidence" value="ECO:0007669"/>
    <property type="project" value="InterPro"/>
</dbReference>
<dbReference type="InterPro" id="IPR058533">
    <property type="entry name" value="Cation_efflux_TM"/>
</dbReference>
<name>A0A370FJ24_9BURK</name>
<dbReference type="InterPro" id="IPR027469">
    <property type="entry name" value="Cation_efflux_TMD_sf"/>
</dbReference>
<feature type="transmembrane region" description="Helical" evidence="8">
    <location>
        <begin position="92"/>
        <end position="113"/>
    </location>
</feature>
<feature type="transmembrane region" description="Helical" evidence="8">
    <location>
        <begin position="224"/>
        <end position="242"/>
    </location>
</feature>